<proteinExistence type="predicted"/>
<organism evidence="3 4">
    <name type="scientific">Pseudoroseicyclus aestuarii</name>
    <dbReference type="NCBI Taxonomy" id="1795041"/>
    <lineage>
        <taxon>Bacteria</taxon>
        <taxon>Pseudomonadati</taxon>
        <taxon>Pseudomonadota</taxon>
        <taxon>Alphaproteobacteria</taxon>
        <taxon>Rhodobacterales</taxon>
        <taxon>Paracoccaceae</taxon>
        <taxon>Pseudoroseicyclus</taxon>
    </lineage>
</organism>
<sequence length="527" mass="52500">MADQGTGTEGPSIAADGSTPEGEQAETAGDRPSEAPAEVAESLPRPEGADPLPRHPLLRHDGQGDALPPRDRAGAARAVTAHPVEDAVTAARRSPSLNPIHAAEGAGRVQSDASPTLAGPASTGDPVAAPRPVDPAAAGSGTMPGAVAAAEGAVQARFDTKTPLHGMDGSDTGPRGVPAPPPGPTSAQGRSTQAGREGGGAATPAALMTESGEDAGRAGSPGAASAESGKPPRPLAAAQQIGPGQPTGTRAAKDRPTPQQATAGTPMPGTHSARPVEAGAEAPRPAASQAGAAGETTPGTSAPERRGAEGRTARRQAPTTAEAALLMRSTAASPAVAQPSLAAAKAEGFRNAVLPEATALPDPAAEPLEAGLLRPETAGMPRVDIAQAPRPEARPLAQQLSAALPQPEGTPTEIALDPEELGRVRMSLVTTGDSLTLVMQAERPETADLMRRHAAELAAELRDLGFGQVDLSFGGSARDRPDRGDGPTPDSARPAGEAPEGRTAQHPAGATSPPPGRGAATGLDLRL</sequence>
<keyword evidence="3" id="KW-0966">Cell projection</keyword>
<keyword evidence="3" id="KW-0969">Cilium</keyword>
<evidence type="ECO:0000313" key="4">
    <source>
        <dbReference type="Proteomes" id="UP000248311"/>
    </source>
</evidence>
<feature type="region of interest" description="Disordered" evidence="1">
    <location>
        <begin position="1"/>
        <end position="338"/>
    </location>
</feature>
<dbReference type="Gene3D" id="3.30.750.140">
    <property type="match status" value="1"/>
</dbReference>
<dbReference type="Pfam" id="PF02120">
    <property type="entry name" value="Flg_hook"/>
    <property type="match status" value="1"/>
</dbReference>
<protein>
    <submittedName>
        <fullName evidence="3">Flagellar hook-length control protein FliK</fullName>
    </submittedName>
</protein>
<accession>A0A318ST91</accession>
<gene>
    <name evidence="3" type="ORF">DFP88_102366</name>
</gene>
<feature type="compositionally biased region" description="Low complexity" evidence="1">
    <location>
        <begin position="125"/>
        <end position="138"/>
    </location>
</feature>
<feature type="region of interest" description="Disordered" evidence="1">
    <location>
        <begin position="385"/>
        <end position="414"/>
    </location>
</feature>
<feature type="compositionally biased region" description="Polar residues" evidence="1">
    <location>
        <begin position="185"/>
        <end position="194"/>
    </location>
</feature>
<feature type="compositionally biased region" description="Low complexity" evidence="1">
    <location>
        <begin position="145"/>
        <end position="156"/>
    </location>
</feature>
<comment type="caution">
    <text evidence="3">The sequence shown here is derived from an EMBL/GenBank/DDBJ whole genome shotgun (WGS) entry which is preliminary data.</text>
</comment>
<dbReference type="AlphaFoldDB" id="A0A318ST91"/>
<dbReference type="EMBL" id="QJTE01000002">
    <property type="protein sequence ID" value="PYE84565.1"/>
    <property type="molecule type" value="Genomic_DNA"/>
</dbReference>
<keyword evidence="4" id="KW-1185">Reference proteome</keyword>
<dbReference type="Proteomes" id="UP000248311">
    <property type="component" value="Unassembled WGS sequence"/>
</dbReference>
<feature type="compositionally biased region" description="Low complexity" evidence="1">
    <location>
        <begin position="217"/>
        <end position="229"/>
    </location>
</feature>
<evidence type="ECO:0000313" key="3">
    <source>
        <dbReference type="EMBL" id="PYE84565.1"/>
    </source>
</evidence>
<keyword evidence="3" id="KW-0282">Flagellum</keyword>
<feature type="compositionally biased region" description="Low complexity" evidence="1">
    <location>
        <begin position="273"/>
        <end position="295"/>
    </location>
</feature>
<evidence type="ECO:0000259" key="2">
    <source>
        <dbReference type="Pfam" id="PF02120"/>
    </source>
</evidence>
<evidence type="ECO:0000256" key="1">
    <source>
        <dbReference type="SAM" id="MobiDB-lite"/>
    </source>
</evidence>
<reference evidence="3 4" key="1">
    <citation type="submission" date="2018-06" db="EMBL/GenBank/DDBJ databases">
        <title>Genomic Encyclopedia of Type Strains, Phase III (KMG-III): the genomes of soil and plant-associated and newly described type strains.</title>
        <authorList>
            <person name="Whitman W."/>
        </authorList>
    </citation>
    <scope>NUCLEOTIDE SEQUENCE [LARGE SCALE GENOMIC DNA]</scope>
    <source>
        <strain evidence="3 4">CECT 9025</strain>
    </source>
</reference>
<dbReference type="InterPro" id="IPR021136">
    <property type="entry name" value="Flagellar_hook_control-like_C"/>
</dbReference>
<feature type="compositionally biased region" description="Basic and acidic residues" evidence="1">
    <location>
        <begin position="58"/>
        <end position="74"/>
    </location>
</feature>
<feature type="region of interest" description="Disordered" evidence="1">
    <location>
        <begin position="471"/>
        <end position="527"/>
    </location>
</feature>
<dbReference type="InterPro" id="IPR038610">
    <property type="entry name" value="FliK-like_C_sf"/>
</dbReference>
<feature type="domain" description="Flagellar hook-length control protein-like C-terminal" evidence="2">
    <location>
        <begin position="405"/>
        <end position="474"/>
    </location>
</feature>
<dbReference type="CDD" id="cd17470">
    <property type="entry name" value="T3SS_Flik_C"/>
    <property type="match status" value="1"/>
</dbReference>
<feature type="compositionally biased region" description="Basic and acidic residues" evidence="1">
    <location>
        <begin position="303"/>
        <end position="312"/>
    </location>
</feature>
<name>A0A318ST91_9RHOB</name>